<proteinExistence type="predicted"/>
<accession>U9V8M1</accession>
<dbReference type="PANTHER" id="PTHR31511:SF12">
    <property type="entry name" value="RHO TERMINATION FACTOR N-TERMINAL DOMAIN-CONTAINING PROTEIN"/>
    <property type="match status" value="1"/>
</dbReference>
<evidence type="ECO:0000313" key="1">
    <source>
        <dbReference type="EMBL" id="ESA24271.1"/>
    </source>
</evidence>
<dbReference type="AlphaFoldDB" id="U9V8M1"/>
<sequence length="335" mass="39923">MSRKKFEKFPLTVRYFTEKGYSIDKIKLFFRKGIFPYDWINAWEKFDRTSLPSRKNFYSLLSQQNISKEDYEHAQKVWQIFKMKNFREYHDLYLETDVLLLADVFMNYTIMCLKNDGLDLFHYISAPRMFNDSLYKNSGTELKLMTNMDEYLMVENGIRGGMIMTSHRYAKANNPQCSDYEFSKLNSWIMYKDMNALYSGAMTQYMLTEILDKVSPEKVPDIQSIAPDADIDYTLEVDLEVPVHLHNYFADYPLAPEKQIVLEDWFSLYNKKLVQDKNVGNGKYMKDYIEENISKRKIAKANEDKFRVMYYNLKNNAVFGKQMENVRKYMKVELL</sequence>
<dbReference type="EMBL" id="KI274066">
    <property type="protein sequence ID" value="ESA24271.1"/>
    <property type="molecule type" value="Genomic_DNA"/>
</dbReference>
<dbReference type="HOGENOM" id="CLU_941872_0_0_1"/>
<protein>
    <recommendedName>
        <fullName evidence="2">DNA-directed DNA polymerase</fullName>
    </recommendedName>
</protein>
<name>U9V8M1_RHIID</name>
<dbReference type="eggNOG" id="ENOG502QT5H">
    <property type="taxonomic scope" value="Eukaryota"/>
</dbReference>
<dbReference type="PANTHER" id="PTHR31511">
    <property type="entry name" value="PROTEIN CBG23764"/>
    <property type="match status" value="1"/>
</dbReference>
<gene>
    <name evidence="1" type="ORF">GLOINDRAFT_1562</name>
</gene>
<reference evidence="1" key="1">
    <citation type="submission" date="2013-07" db="EMBL/GenBank/DDBJ databases">
        <title>The genome of an arbuscular mycorrhizal fungus provides insights into the evolution of the oldest plant symbiosis.</title>
        <authorList>
            <consortium name="DOE Joint Genome Institute"/>
            <person name="Tisserant E."/>
            <person name="Malbreil M."/>
            <person name="Kuo A."/>
            <person name="Kohler A."/>
            <person name="Symeonidi A."/>
            <person name="Balestrini R."/>
            <person name="Charron P."/>
            <person name="Duensing N."/>
            <person name="Frei-dit-Frey N."/>
            <person name="Gianinazzi-Pearson V."/>
            <person name="Gilbert B."/>
            <person name="Handa Y."/>
            <person name="Hijri M."/>
            <person name="Kaul R."/>
            <person name="Kawaguchi M."/>
            <person name="Krajinski F."/>
            <person name="Lammers P."/>
            <person name="Lapierre D."/>
            <person name="Masclaux F.G."/>
            <person name="Murat C."/>
            <person name="Morin E."/>
            <person name="Ndikumana S."/>
            <person name="Pagni M."/>
            <person name="Petitpierre D."/>
            <person name="Requena N."/>
            <person name="Rosikiewicz P."/>
            <person name="Riley R."/>
            <person name="Saito K."/>
            <person name="San Clemente H."/>
            <person name="Shapiro H."/>
            <person name="van Tuinen D."/>
            <person name="Becard G."/>
            <person name="Bonfante P."/>
            <person name="Paszkowski U."/>
            <person name="Shachar-Hill Y."/>
            <person name="Young J.P."/>
            <person name="Sanders I.R."/>
            <person name="Henrissat B."/>
            <person name="Rensing S.A."/>
            <person name="Grigoriev I.V."/>
            <person name="Corradi N."/>
            <person name="Roux C."/>
            <person name="Martin F."/>
        </authorList>
    </citation>
    <scope>NUCLEOTIDE SEQUENCE</scope>
    <source>
        <strain evidence="1">DAOM 197198</strain>
    </source>
</reference>
<dbReference type="SUPFAM" id="SSF56672">
    <property type="entry name" value="DNA/RNA polymerases"/>
    <property type="match status" value="1"/>
</dbReference>
<evidence type="ECO:0008006" key="2">
    <source>
        <dbReference type="Google" id="ProtNLM"/>
    </source>
</evidence>
<organism evidence="1">
    <name type="scientific">Rhizophagus irregularis (strain DAOM 181602 / DAOM 197198 / MUCL 43194)</name>
    <name type="common">Arbuscular mycorrhizal fungus</name>
    <name type="synonym">Glomus intraradices</name>
    <dbReference type="NCBI Taxonomy" id="747089"/>
    <lineage>
        <taxon>Eukaryota</taxon>
        <taxon>Fungi</taxon>
        <taxon>Fungi incertae sedis</taxon>
        <taxon>Mucoromycota</taxon>
        <taxon>Glomeromycotina</taxon>
        <taxon>Glomeromycetes</taxon>
        <taxon>Glomerales</taxon>
        <taxon>Glomeraceae</taxon>
        <taxon>Rhizophagus</taxon>
    </lineage>
</organism>
<dbReference type="InterPro" id="IPR043502">
    <property type="entry name" value="DNA/RNA_pol_sf"/>
</dbReference>